<dbReference type="Proteomes" id="UP000249453">
    <property type="component" value="Unassembled WGS sequence"/>
</dbReference>
<organism evidence="1 2">
    <name type="scientific">Falsochrobactrum ovis</name>
    <dbReference type="NCBI Taxonomy" id="1293442"/>
    <lineage>
        <taxon>Bacteria</taxon>
        <taxon>Pseudomonadati</taxon>
        <taxon>Pseudomonadota</taxon>
        <taxon>Alphaproteobacteria</taxon>
        <taxon>Hyphomicrobiales</taxon>
        <taxon>Brucellaceae</taxon>
        <taxon>Falsochrobactrum</taxon>
    </lineage>
</organism>
<proteinExistence type="predicted"/>
<keyword evidence="2" id="KW-1185">Reference proteome</keyword>
<name>A0A364JZT9_9HYPH</name>
<evidence type="ECO:0000313" key="2">
    <source>
        <dbReference type="Proteomes" id="UP000249453"/>
    </source>
</evidence>
<sequence>MLSLNIKSGCEIVPRFMRKRVQTCAAAKRLLRETYLIYGISALTIE</sequence>
<accession>A0A364JZT9</accession>
<dbReference type="EMBL" id="QLMK01000001">
    <property type="protein sequence ID" value="RAK34081.1"/>
    <property type="molecule type" value="Genomic_DNA"/>
</dbReference>
<dbReference type="AlphaFoldDB" id="A0A364JZT9"/>
<gene>
    <name evidence="1" type="ORF">C7374_101409</name>
</gene>
<protein>
    <submittedName>
        <fullName evidence="1">Uncharacterized protein</fullName>
    </submittedName>
</protein>
<evidence type="ECO:0000313" key="1">
    <source>
        <dbReference type="EMBL" id="RAK34081.1"/>
    </source>
</evidence>
<reference evidence="1 2" key="1">
    <citation type="submission" date="2018-06" db="EMBL/GenBank/DDBJ databases">
        <title>Genomic Encyclopedia of Type Strains, Phase IV (KMG-IV): sequencing the most valuable type-strain genomes for metagenomic binning, comparative biology and taxonomic classification.</title>
        <authorList>
            <person name="Goeker M."/>
        </authorList>
    </citation>
    <scope>NUCLEOTIDE SEQUENCE [LARGE SCALE GENOMIC DNA]</scope>
    <source>
        <strain evidence="1 2">DSM 26720</strain>
    </source>
</reference>
<comment type="caution">
    <text evidence="1">The sequence shown here is derived from an EMBL/GenBank/DDBJ whole genome shotgun (WGS) entry which is preliminary data.</text>
</comment>